<protein>
    <recommendedName>
        <fullName evidence="19">Bifunctional NAD(P)H-hydrate repair enzyme</fullName>
    </recommendedName>
    <alternativeName>
        <fullName evidence="19">Nicotinamide nucleotide repair protein</fullName>
    </alternativeName>
    <domain>
        <recommendedName>
            <fullName evidence="19">ADP-dependent (S)-NAD(P)H-hydrate dehydratase</fullName>
            <ecNumber evidence="19">4.2.1.136</ecNumber>
        </recommendedName>
        <alternativeName>
            <fullName evidence="19">ADP-dependent NAD(P)HX dehydratase</fullName>
        </alternativeName>
    </domain>
    <domain>
        <recommendedName>
            <fullName evidence="19">NAD(P)H-hydrate epimerase</fullName>
            <ecNumber evidence="19">5.1.99.6</ecNumber>
        </recommendedName>
    </domain>
</protein>
<feature type="binding site" evidence="18">
    <location>
        <begin position="58"/>
        <end position="62"/>
    </location>
    <ligand>
        <name>(6S)-NADPHX</name>
        <dbReference type="ChEBI" id="CHEBI:64076"/>
    </ligand>
</feature>
<dbReference type="NCBIfam" id="TIGR00197">
    <property type="entry name" value="yjeF_nterm"/>
    <property type="match status" value="1"/>
</dbReference>
<dbReference type="EMBL" id="JBHLVF010000010">
    <property type="protein sequence ID" value="MFC0391241.1"/>
    <property type="molecule type" value="Genomic_DNA"/>
</dbReference>
<comment type="cofactor">
    <cofactor evidence="18 19">
        <name>K(+)</name>
        <dbReference type="ChEBI" id="CHEBI:29103"/>
    </cofactor>
    <text evidence="18 19">Binds 1 potassium ion per subunit.</text>
</comment>
<dbReference type="InterPro" id="IPR000631">
    <property type="entry name" value="CARKD"/>
</dbReference>
<keyword evidence="9 18" id="KW-0630">Potassium</keyword>
<name>A0ABV6J655_9BACL</name>
<dbReference type="PROSITE" id="PS01050">
    <property type="entry name" value="YJEF_C_2"/>
    <property type="match status" value="1"/>
</dbReference>
<dbReference type="SUPFAM" id="SSF53613">
    <property type="entry name" value="Ribokinase-like"/>
    <property type="match status" value="1"/>
</dbReference>
<evidence type="ECO:0000256" key="8">
    <source>
        <dbReference type="ARBA" id="ARBA00022857"/>
    </source>
</evidence>
<feature type="binding site" evidence="17">
    <location>
        <position position="455"/>
    </location>
    <ligand>
        <name>(6S)-NADPHX</name>
        <dbReference type="ChEBI" id="CHEBI:64076"/>
    </ligand>
</feature>
<keyword evidence="11 18" id="KW-0413">Isomerase</keyword>
<evidence type="ECO:0000256" key="14">
    <source>
        <dbReference type="ARBA" id="ARBA00025153"/>
    </source>
</evidence>
<evidence type="ECO:0000256" key="1">
    <source>
        <dbReference type="ARBA" id="ARBA00000013"/>
    </source>
</evidence>
<feature type="binding site" evidence="18">
    <location>
        <position position="160"/>
    </location>
    <ligand>
        <name>K(+)</name>
        <dbReference type="ChEBI" id="CHEBI:29103"/>
    </ligand>
</feature>
<dbReference type="InterPro" id="IPR030677">
    <property type="entry name" value="Nnr"/>
</dbReference>
<dbReference type="PANTHER" id="PTHR12592">
    <property type="entry name" value="ATP-DEPENDENT (S)-NAD(P)H-HYDRATE DEHYDRATASE FAMILY MEMBER"/>
    <property type="match status" value="1"/>
</dbReference>
<dbReference type="SUPFAM" id="SSF64153">
    <property type="entry name" value="YjeF N-terminal domain-like"/>
    <property type="match status" value="1"/>
</dbReference>
<dbReference type="Gene3D" id="3.40.1190.20">
    <property type="match status" value="1"/>
</dbReference>
<evidence type="ECO:0000256" key="7">
    <source>
        <dbReference type="ARBA" id="ARBA00022840"/>
    </source>
</evidence>
<comment type="function">
    <text evidence="17">Catalyzes the dehydration of the S-form of NAD(P)HX at the expense of ADP, which is converted to AMP. Together with NAD(P)HX epimerase, which catalyzes the epimerization of the S- and R-forms, the enzyme allows the repair of both epimers of NAD(P)HX, a damaged form of NAD(P)H that is a result of enzymatic or heat-dependent hydration.</text>
</comment>
<dbReference type="PROSITE" id="PS51385">
    <property type="entry name" value="YJEF_N"/>
    <property type="match status" value="1"/>
</dbReference>
<dbReference type="Pfam" id="PF03853">
    <property type="entry name" value="YjeF_N"/>
    <property type="match status" value="1"/>
</dbReference>
<comment type="similarity">
    <text evidence="4 19">In the C-terminal section; belongs to the NnrD/CARKD family.</text>
</comment>
<dbReference type="HAMAP" id="MF_01966">
    <property type="entry name" value="NADHX_epimerase"/>
    <property type="match status" value="1"/>
</dbReference>
<feature type="binding site" evidence="18">
    <location>
        <position position="139"/>
    </location>
    <ligand>
        <name>(6S)-NADPHX</name>
        <dbReference type="ChEBI" id="CHEBI:64076"/>
    </ligand>
</feature>
<feature type="binding site" evidence="18">
    <location>
        <begin position="128"/>
        <end position="134"/>
    </location>
    <ligand>
        <name>(6S)-NADPHX</name>
        <dbReference type="ChEBI" id="CHEBI:64076"/>
    </ligand>
</feature>
<comment type="function">
    <text evidence="14 19">Bifunctional enzyme that catalyzes the epimerization of the S- and R-forms of NAD(P)HX and the dehydration of the S-form of NAD(P)HX at the expense of ADP, which is converted to AMP. This allows the repair of both epimers of NAD(P)HX, a damaged form of NAD(P)H that is a result of enzymatic or heat-dependent hydration.</text>
</comment>
<feature type="binding site" evidence="18">
    <location>
        <position position="59"/>
    </location>
    <ligand>
        <name>K(+)</name>
        <dbReference type="ChEBI" id="CHEBI:29103"/>
    </ligand>
</feature>
<dbReference type="NCBIfam" id="TIGR00196">
    <property type="entry name" value="yjeF_cterm"/>
    <property type="match status" value="1"/>
</dbReference>
<dbReference type="PIRSF" id="PIRSF017184">
    <property type="entry name" value="Nnr"/>
    <property type="match status" value="1"/>
</dbReference>
<dbReference type="Proteomes" id="UP001589818">
    <property type="component" value="Unassembled WGS sequence"/>
</dbReference>
<accession>A0ABV6J655</accession>
<feature type="domain" description="YjeF N-terminal" evidence="21">
    <location>
        <begin position="9"/>
        <end position="214"/>
    </location>
</feature>
<proteinExistence type="inferred from homology"/>
<evidence type="ECO:0000256" key="2">
    <source>
        <dbReference type="ARBA" id="ARBA00000909"/>
    </source>
</evidence>
<evidence type="ECO:0000256" key="19">
    <source>
        <dbReference type="PIRNR" id="PIRNR017184"/>
    </source>
</evidence>
<dbReference type="InterPro" id="IPR004443">
    <property type="entry name" value="YjeF_N_dom"/>
</dbReference>
<keyword evidence="5 18" id="KW-0479">Metal-binding</keyword>
<comment type="catalytic activity">
    <reaction evidence="15 17 19">
        <text>(6S)-NADHX + ADP = AMP + phosphate + NADH + H(+)</text>
        <dbReference type="Rhea" id="RHEA:32223"/>
        <dbReference type="ChEBI" id="CHEBI:15378"/>
        <dbReference type="ChEBI" id="CHEBI:43474"/>
        <dbReference type="ChEBI" id="CHEBI:57945"/>
        <dbReference type="ChEBI" id="CHEBI:64074"/>
        <dbReference type="ChEBI" id="CHEBI:456215"/>
        <dbReference type="ChEBI" id="CHEBI:456216"/>
        <dbReference type="EC" id="4.2.1.136"/>
    </reaction>
</comment>
<comment type="cofactor">
    <cofactor evidence="17">
        <name>Mg(2+)</name>
        <dbReference type="ChEBI" id="CHEBI:18420"/>
    </cofactor>
</comment>
<comment type="catalytic activity">
    <reaction evidence="16 17 19">
        <text>(6S)-NADPHX + ADP = AMP + phosphate + NADPH + H(+)</text>
        <dbReference type="Rhea" id="RHEA:32235"/>
        <dbReference type="ChEBI" id="CHEBI:15378"/>
        <dbReference type="ChEBI" id="CHEBI:43474"/>
        <dbReference type="ChEBI" id="CHEBI:57783"/>
        <dbReference type="ChEBI" id="CHEBI:64076"/>
        <dbReference type="ChEBI" id="CHEBI:456215"/>
        <dbReference type="ChEBI" id="CHEBI:456216"/>
        <dbReference type="EC" id="4.2.1.136"/>
    </reaction>
</comment>
<comment type="caution">
    <text evidence="22">The sequence shown here is derived from an EMBL/GenBank/DDBJ whole genome shotgun (WGS) entry which is preliminary data.</text>
</comment>
<evidence type="ECO:0000256" key="4">
    <source>
        <dbReference type="ARBA" id="ARBA00009524"/>
    </source>
</evidence>
<evidence type="ECO:0000256" key="3">
    <source>
        <dbReference type="ARBA" id="ARBA00006001"/>
    </source>
</evidence>
<keyword evidence="13" id="KW-0511">Multifunctional enzyme</keyword>
<keyword evidence="7 17" id="KW-0067">ATP-binding</keyword>
<evidence type="ECO:0000256" key="12">
    <source>
        <dbReference type="ARBA" id="ARBA00023239"/>
    </source>
</evidence>
<dbReference type="Pfam" id="PF01256">
    <property type="entry name" value="Carb_kinase"/>
    <property type="match status" value="1"/>
</dbReference>
<dbReference type="RefSeq" id="WP_204818110.1">
    <property type="nucleotide sequence ID" value="NZ_JANHOF010000004.1"/>
</dbReference>
<dbReference type="Gene3D" id="3.40.50.10260">
    <property type="entry name" value="YjeF N-terminal domain"/>
    <property type="match status" value="1"/>
</dbReference>
<reference evidence="22 23" key="1">
    <citation type="submission" date="2024-09" db="EMBL/GenBank/DDBJ databases">
        <authorList>
            <person name="Sun Q."/>
            <person name="Mori K."/>
        </authorList>
    </citation>
    <scope>NUCLEOTIDE SEQUENCE [LARGE SCALE GENOMIC DNA]</scope>
    <source>
        <strain evidence="22 23">CCM 4839</strain>
    </source>
</reference>
<keyword evidence="6 17" id="KW-0547">Nucleotide-binding</keyword>
<dbReference type="EC" id="5.1.99.6" evidence="19"/>
<organism evidence="22 23">
    <name type="scientific">Paenibacillus mendelii</name>
    <dbReference type="NCBI Taxonomy" id="206163"/>
    <lineage>
        <taxon>Bacteria</taxon>
        <taxon>Bacillati</taxon>
        <taxon>Bacillota</taxon>
        <taxon>Bacilli</taxon>
        <taxon>Bacillales</taxon>
        <taxon>Paenibacillaceae</taxon>
        <taxon>Paenibacillus</taxon>
    </lineage>
</organism>
<evidence type="ECO:0000256" key="10">
    <source>
        <dbReference type="ARBA" id="ARBA00023027"/>
    </source>
</evidence>
<evidence type="ECO:0000256" key="17">
    <source>
        <dbReference type="HAMAP-Rule" id="MF_01965"/>
    </source>
</evidence>
<comment type="function">
    <text evidence="18">Catalyzes the epimerization of the S- and R-forms of NAD(P)HX, a damaged form of NAD(P)H that is a result of enzymatic or heat-dependent hydration. This is a prerequisite for the S-specific NAD(P)H-hydrate dehydratase to allow the repair of both epimers of NAD(P)HX.</text>
</comment>
<dbReference type="CDD" id="cd01171">
    <property type="entry name" value="YXKO-related"/>
    <property type="match status" value="1"/>
</dbReference>
<dbReference type="PROSITE" id="PS51383">
    <property type="entry name" value="YJEF_C_3"/>
    <property type="match status" value="1"/>
</dbReference>
<dbReference type="HAMAP" id="MF_01965">
    <property type="entry name" value="NADHX_dehydratase"/>
    <property type="match status" value="1"/>
</dbReference>
<evidence type="ECO:0000259" key="21">
    <source>
        <dbReference type="PROSITE" id="PS51385"/>
    </source>
</evidence>
<comment type="similarity">
    <text evidence="18">Belongs to the NnrE/AIBP family.</text>
</comment>
<evidence type="ECO:0000256" key="5">
    <source>
        <dbReference type="ARBA" id="ARBA00022723"/>
    </source>
</evidence>
<evidence type="ECO:0000259" key="20">
    <source>
        <dbReference type="PROSITE" id="PS51383"/>
    </source>
</evidence>
<evidence type="ECO:0000256" key="15">
    <source>
        <dbReference type="ARBA" id="ARBA00048238"/>
    </source>
</evidence>
<feature type="binding site" evidence="17">
    <location>
        <position position="335"/>
    </location>
    <ligand>
        <name>(6S)-NADPHX</name>
        <dbReference type="ChEBI" id="CHEBI:64076"/>
    </ligand>
</feature>
<feature type="binding site" evidence="17">
    <location>
        <position position="264"/>
    </location>
    <ligand>
        <name>(6S)-NADPHX</name>
        <dbReference type="ChEBI" id="CHEBI:64076"/>
    </ligand>
</feature>
<evidence type="ECO:0000256" key="18">
    <source>
        <dbReference type="HAMAP-Rule" id="MF_01966"/>
    </source>
</evidence>
<dbReference type="EC" id="4.2.1.136" evidence="19"/>
<keyword evidence="8 17" id="KW-0521">NADP</keyword>
<dbReference type="InterPro" id="IPR036652">
    <property type="entry name" value="YjeF_N_dom_sf"/>
</dbReference>
<dbReference type="InterPro" id="IPR029056">
    <property type="entry name" value="Ribokinase-like"/>
</dbReference>
<feature type="binding site" evidence="18">
    <location>
        <position position="124"/>
    </location>
    <ligand>
        <name>K(+)</name>
        <dbReference type="ChEBI" id="CHEBI:29103"/>
    </ligand>
</feature>
<feature type="domain" description="YjeF C-terminal" evidence="20">
    <location>
        <begin position="229"/>
        <end position="508"/>
    </location>
</feature>
<feature type="binding site" evidence="17">
    <location>
        <position position="454"/>
    </location>
    <ligand>
        <name>AMP</name>
        <dbReference type="ChEBI" id="CHEBI:456215"/>
    </ligand>
</feature>
<feature type="binding site" evidence="17">
    <location>
        <position position="388"/>
    </location>
    <ligand>
        <name>(6S)-NADPHX</name>
        <dbReference type="ChEBI" id="CHEBI:64076"/>
    </ligand>
</feature>
<dbReference type="PANTHER" id="PTHR12592:SF0">
    <property type="entry name" value="ATP-DEPENDENT (S)-NAD(P)H-HYDRATE DEHYDRATASE"/>
    <property type="match status" value="1"/>
</dbReference>
<gene>
    <name evidence="17" type="primary">nnrD</name>
    <name evidence="18" type="synonym">nnrE</name>
    <name evidence="22" type="ORF">ACFFJ8_07605</name>
</gene>
<evidence type="ECO:0000256" key="6">
    <source>
        <dbReference type="ARBA" id="ARBA00022741"/>
    </source>
</evidence>
<comment type="subunit">
    <text evidence="17">Homotetramer.</text>
</comment>
<evidence type="ECO:0000256" key="13">
    <source>
        <dbReference type="ARBA" id="ARBA00023268"/>
    </source>
</evidence>
<sequence>MFVLTADEMRRIDFDTIERVGIPALVLMENAGRAVAEEIAELSETVGRRWLILAGKGNNGADGLVAARHLQDAGLTVTVLYADDPALLRNEAAVQRNIASRIGLTYSQYNGNTINWKDYDGIVDALLGTGSKGKPREAYANLIGLANDSGRPIVAIDIPSGLDADTGEAGEPCVRAMRTVALGFKKRGLLQYPGAAHAGDVTVRKIGIPPGLAEQHGVRTYEVDKEVLKSHIGIDPSMERAADTHKGTYGHVLVAAGSKAMSGAGLLSATAALRGGCGLVSWAVPESLVPSLMSRQPELMLAGVADEGCGDWTKADPRELLSLAQGKQALVIGPGMGRWEGDGAWLRAIWEGTEIPLVIDADALNMIADADDFASWAVRQAPTVLTPHPGEMARLADLSTRDVQRDRIEAARGYAVKHGVTVVLKGARTVCAAAEGEVYINVTGNAGMATGGAGDVLAGVIGSLLAQGLTGRQAAVLGVYWHGEAGDRAAARRQAPGSLIAGDIIAEL</sequence>
<keyword evidence="23" id="KW-1185">Reference proteome</keyword>
<comment type="similarity">
    <text evidence="17">Belongs to the NnrD/CARKD family.</text>
</comment>
<evidence type="ECO:0000256" key="9">
    <source>
        <dbReference type="ARBA" id="ARBA00022958"/>
    </source>
</evidence>
<comment type="similarity">
    <text evidence="3 19">In the N-terminal section; belongs to the NnrE/AIBP family.</text>
</comment>
<feature type="binding site" evidence="17">
    <location>
        <begin position="425"/>
        <end position="429"/>
    </location>
    <ligand>
        <name>AMP</name>
        <dbReference type="ChEBI" id="CHEBI:456215"/>
    </ligand>
</feature>
<keyword evidence="10 17" id="KW-0520">NAD</keyword>
<evidence type="ECO:0000256" key="16">
    <source>
        <dbReference type="ARBA" id="ARBA00049209"/>
    </source>
</evidence>
<evidence type="ECO:0000313" key="22">
    <source>
        <dbReference type="EMBL" id="MFC0391241.1"/>
    </source>
</evidence>
<evidence type="ECO:0000256" key="11">
    <source>
        <dbReference type="ARBA" id="ARBA00023235"/>
    </source>
</evidence>
<comment type="catalytic activity">
    <reaction evidence="2 18 19">
        <text>(6R)-NADPHX = (6S)-NADPHX</text>
        <dbReference type="Rhea" id="RHEA:32227"/>
        <dbReference type="ChEBI" id="CHEBI:64076"/>
        <dbReference type="ChEBI" id="CHEBI:64077"/>
        <dbReference type="EC" id="5.1.99.6"/>
    </reaction>
</comment>
<evidence type="ECO:0000313" key="23">
    <source>
        <dbReference type="Proteomes" id="UP001589818"/>
    </source>
</evidence>
<feature type="binding site" evidence="18">
    <location>
        <position position="157"/>
    </location>
    <ligand>
        <name>(6S)-NADPHX</name>
        <dbReference type="ChEBI" id="CHEBI:64076"/>
    </ligand>
</feature>
<dbReference type="InterPro" id="IPR017953">
    <property type="entry name" value="Carbohydrate_kinase_pred_CS"/>
</dbReference>
<comment type="catalytic activity">
    <reaction evidence="1 18 19">
        <text>(6R)-NADHX = (6S)-NADHX</text>
        <dbReference type="Rhea" id="RHEA:32215"/>
        <dbReference type="ChEBI" id="CHEBI:64074"/>
        <dbReference type="ChEBI" id="CHEBI:64075"/>
        <dbReference type="EC" id="5.1.99.6"/>
    </reaction>
</comment>
<keyword evidence="12 17" id="KW-0456">Lyase</keyword>